<sequence length="78" mass="9363">MVTSQMKRNNVKIQYKCIRTPDNKQLKDFKENQIYRGRSFNDLFEVSTEWASHKPTFLLEKKDFEKYFELLTPIEAGV</sequence>
<dbReference type="eggNOG" id="ENOG502ZUT0">
    <property type="taxonomic scope" value="Bacteria"/>
</dbReference>
<dbReference type="EMBL" id="BBLT01000004">
    <property type="protein sequence ID" value="GAL85095.1"/>
    <property type="molecule type" value="Genomic_DNA"/>
</dbReference>
<reference evidence="1 2" key="1">
    <citation type="submission" date="2014-09" db="EMBL/GenBank/DDBJ databases">
        <title>Sporocytophaga myxococcoides PG-01 genome sequencing.</title>
        <authorList>
            <person name="Liu L."/>
            <person name="Gao P.J."/>
            <person name="Chen G.J."/>
            <person name="Wang L.S."/>
        </authorList>
    </citation>
    <scope>NUCLEOTIDE SEQUENCE [LARGE SCALE GENOMIC DNA]</scope>
    <source>
        <strain evidence="1 2">PG-01</strain>
    </source>
</reference>
<proteinExistence type="predicted"/>
<evidence type="ECO:0000313" key="1">
    <source>
        <dbReference type="EMBL" id="GAL85095.1"/>
    </source>
</evidence>
<dbReference type="Proteomes" id="UP000030185">
    <property type="component" value="Unassembled WGS sequence"/>
</dbReference>
<gene>
    <name evidence="1" type="ORF">MYP_2323</name>
</gene>
<dbReference type="STRING" id="153721.MYP_2323"/>
<accession>A0A098LDR6</accession>
<organism evidence="1 2">
    <name type="scientific">Sporocytophaga myxococcoides</name>
    <dbReference type="NCBI Taxonomy" id="153721"/>
    <lineage>
        <taxon>Bacteria</taxon>
        <taxon>Pseudomonadati</taxon>
        <taxon>Bacteroidota</taxon>
        <taxon>Cytophagia</taxon>
        <taxon>Cytophagales</taxon>
        <taxon>Cytophagaceae</taxon>
        <taxon>Sporocytophaga</taxon>
    </lineage>
</organism>
<comment type="caution">
    <text evidence="1">The sequence shown here is derived from an EMBL/GenBank/DDBJ whole genome shotgun (WGS) entry which is preliminary data.</text>
</comment>
<keyword evidence="2" id="KW-1185">Reference proteome</keyword>
<dbReference type="AlphaFoldDB" id="A0A098LDR6"/>
<protein>
    <submittedName>
        <fullName evidence="1">Uncharacterized protein</fullName>
    </submittedName>
</protein>
<evidence type="ECO:0000313" key="2">
    <source>
        <dbReference type="Proteomes" id="UP000030185"/>
    </source>
</evidence>
<name>A0A098LDR6_9BACT</name>